<accession>A0A4Y2HMT5</accession>
<proteinExistence type="predicted"/>
<reference evidence="1 2" key="1">
    <citation type="journal article" date="2019" name="Sci. Rep.">
        <title>Orb-weaving spider Araneus ventricosus genome elucidates the spidroin gene catalogue.</title>
        <authorList>
            <person name="Kono N."/>
            <person name="Nakamura H."/>
            <person name="Ohtoshi R."/>
            <person name="Moran D.A.P."/>
            <person name="Shinohara A."/>
            <person name="Yoshida Y."/>
            <person name="Fujiwara M."/>
            <person name="Mori M."/>
            <person name="Tomita M."/>
            <person name="Arakawa K."/>
        </authorList>
    </citation>
    <scope>NUCLEOTIDE SEQUENCE [LARGE SCALE GENOMIC DNA]</scope>
</reference>
<evidence type="ECO:0000313" key="1">
    <source>
        <dbReference type="EMBL" id="GBM66592.1"/>
    </source>
</evidence>
<keyword evidence="2" id="KW-1185">Reference proteome</keyword>
<name>A0A4Y2HMT5_ARAVE</name>
<evidence type="ECO:0000313" key="2">
    <source>
        <dbReference type="Proteomes" id="UP000499080"/>
    </source>
</evidence>
<protein>
    <submittedName>
        <fullName evidence="1">Uncharacterized protein</fullName>
    </submittedName>
</protein>
<dbReference type="EMBL" id="BGPR01002034">
    <property type="protein sequence ID" value="GBM66592.1"/>
    <property type="molecule type" value="Genomic_DNA"/>
</dbReference>
<dbReference type="AlphaFoldDB" id="A0A4Y2HMT5"/>
<gene>
    <name evidence="1" type="ORF">AVEN_73208_1</name>
</gene>
<organism evidence="1 2">
    <name type="scientific">Araneus ventricosus</name>
    <name type="common">Orbweaver spider</name>
    <name type="synonym">Epeira ventricosa</name>
    <dbReference type="NCBI Taxonomy" id="182803"/>
    <lineage>
        <taxon>Eukaryota</taxon>
        <taxon>Metazoa</taxon>
        <taxon>Ecdysozoa</taxon>
        <taxon>Arthropoda</taxon>
        <taxon>Chelicerata</taxon>
        <taxon>Arachnida</taxon>
        <taxon>Araneae</taxon>
        <taxon>Araneomorphae</taxon>
        <taxon>Entelegynae</taxon>
        <taxon>Araneoidea</taxon>
        <taxon>Araneidae</taxon>
        <taxon>Araneus</taxon>
    </lineage>
</organism>
<comment type="caution">
    <text evidence="1">The sequence shown here is derived from an EMBL/GenBank/DDBJ whole genome shotgun (WGS) entry which is preliminary data.</text>
</comment>
<sequence>MLDSLFIQLNISGYLFSRGGTMPGQTGQLPMIPKSFAEVAAMRVCEERKGLIDTRAMEKFPLSYWYSLRVSLIMPLRPVALGTFLTLPVTVVAGKKSFSKLTKTYF</sequence>
<dbReference type="Proteomes" id="UP000499080">
    <property type="component" value="Unassembled WGS sequence"/>
</dbReference>